<evidence type="ECO:0000256" key="9">
    <source>
        <dbReference type="PROSITE-ProRule" id="PRU00146"/>
    </source>
</evidence>
<evidence type="ECO:0000256" key="5">
    <source>
        <dbReference type="ARBA" id="ARBA00022833"/>
    </source>
</evidence>
<evidence type="ECO:0000256" key="10">
    <source>
        <dbReference type="SAM" id="Coils"/>
    </source>
</evidence>
<feature type="domain" description="PHD-type" evidence="12">
    <location>
        <begin position="108"/>
        <end position="158"/>
    </location>
</feature>
<gene>
    <name evidence="13" type="ORF">FB45DRAFT_897969</name>
</gene>
<dbReference type="Proteomes" id="UP001221142">
    <property type="component" value="Unassembled WGS sequence"/>
</dbReference>
<accession>A0AAD7CDS2</accession>
<dbReference type="GO" id="GO:0008270">
    <property type="term" value="F:zinc ion binding"/>
    <property type="evidence" value="ECO:0007669"/>
    <property type="project" value="UniProtKB-KW"/>
</dbReference>
<keyword evidence="7" id="KW-0804">Transcription</keyword>
<name>A0AAD7CDS2_9AGAR</name>
<evidence type="ECO:0000313" key="14">
    <source>
        <dbReference type="Proteomes" id="UP001221142"/>
    </source>
</evidence>
<dbReference type="InterPro" id="IPR013083">
    <property type="entry name" value="Znf_RING/FYVE/PHD"/>
</dbReference>
<keyword evidence="4 9" id="KW-0863">Zinc-finger</keyword>
<feature type="compositionally biased region" description="Low complexity" evidence="11">
    <location>
        <begin position="186"/>
        <end position="200"/>
    </location>
</feature>
<evidence type="ECO:0000256" key="4">
    <source>
        <dbReference type="ARBA" id="ARBA00022771"/>
    </source>
</evidence>
<evidence type="ECO:0000256" key="3">
    <source>
        <dbReference type="ARBA" id="ARBA00022737"/>
    </source>
</evidence>
<dbReference type="SUPFAM" id="SSF57903">
    <property type="entry name" value="FYVE/PHD zinc finger"/>
    <property type="match status" value="2"/>
</dbReference>
<dbReference type="InterPro" id="IPR011011">
    <property type="entry name" value="Znf_FYVE_PHD"/>
</dbReference>
<feature type="compositionally biased region" description="Polar residues" evidence="11">
    <location>
        <begin position="210"/>
        <end position="226"/>
    </location>
</feature>
<dbReference type="EMBL" id="JARKIF010000003">
    <property type="protein sequence ID" value="KAJ7644456.1"/>
    <property type="molecule type" value="Genomic_DNA"/>
</dbReference>
<feature type="region of interest" description="Disordered" evidence="11">
    <location>
        <begin position="1"/>
        <end position="49"/>
    </location>
</feature>
<feature type="domain" description="PHD-type" evidence="12">
    <location>
        <begin position="56"/>
        <end position="111"/>
    </location>
</feature>
<keyword evidence="2" id="KW-0479">Metal-binding</keyword>
<feature type="compositionally biased region" description="Polar residues" evidence="11">
    <location>
        <begin position="1"/>
        <end position="20"/>
    </location>
</feature>
<dbReference type="Gene3D" id="3.30.40.10">
    <property type="entry name" value="Zinc/RING finger domain, C3HC4 (zinc finger)"/>
    <property type="match status" value="2"/>
</dbReference>
<comment type="caution">
    <text evidence="13">The sequence shown here is derived from an EMBL/GenBank/DDBJ whole genome shotgun (WGS) entry which is preliminary data.</text>
</comment>
<keyword evidence="10" id="KW-0175">Coiled coil</keyword>
<evidence type="ECO:0000256" key="11">
    <source>
        <dbReference type="SAM" id="MobiDB-lite"/>
    </source>
</evidence>
<evidence type="ECO:0000256" key="2">
    <source>
        <dbReference type="ARBA" id="ARBA00022723"/>
    </source>
</evidence>
<comment type="subcellular location">
    <subcellularLocation>
        <location evidence="1">Nucleus</location>
    </subcellularLocation>
</comment>
<dbReference type="GO" id="GO:0005634">
    <property type="term" value="C:nucleus"/>
    <property type="evidence" value="ECO:0007669"/>
    <property type="project" value="UniProtKB-SubCell"/>
</dbReference>
<dbReference type="InterPro" id="IPR019787">
    <property type="entry name" value="Znf_PHD-finger"/>
</dbReference>
<keyword evidence="5" id="KW-0862">Zinc</keyword>
<reference evidence="13" key="1">
    <citation type="submission" date="2023-03" db="EMBL/GenBank/DDBJ databases">
        <title>Massive genome expansion in bonnet fungi (Mycena s.s.) driven by repeated elements and novel gene families across ecological guilds.</title>
        <authorList>
            <consortium name="Lawrence Berkeley National Laboratory"/>
            <person name="Harder C.B."/>
            <person name="Miyauchi S."/>
            <person name="Viragh M."/>
            <person name="Kuo A."/>
            <person name="Thoen E."/>
            <person name="Andreopoulos B."/>
            <person name="Lu D."/>
            <person name="Skrede I."/>
            <person name="Drula E."/>
            <person name="Henrissat B."/>
            <person name="Morin E."/>
            <person name="Kohler A."/>
            <person name="Barry K."/>
            <person name="LaButti K."/>
            <person name="Morin E."/>
            <person name="Salamov A."/>
            <person name="Lipzen A."/>
            <person name="Mereny Z."/>
            <person name="Hegedus B."/>
            <person name="Baldrian P."/>
            <person name="Stursova M."/>
            <person name="Weitz H."/>
            <person name="Taylor A."/>
            <person name="Grigoriev I.V."/>
            <person name="Nagy L.G."/>
            <person name="Martin F."/>
            <person name="Kauserud H."/>
        </authorList>
    </citation>
    <scope>NUCLEOTIDE SEQUENCE</scope>
    <source>
        <strain evidence="13">9284</strain>
    </source>
</reference>
<protein>
    <recommendedName>
        <fullName evidence="12">PHD-type domain-containing protein</fullName>
    </recommendedName>
</protein>
<feature type="region of interest" description="Disordered" evidence="11">
    <location>
        <begin position="167"/>
        <end position="235"/>
    </location>
</feature>
<evidence type="ECO:0000256" key="8">
    <source>
        <dbReference type="ARBA" id="ARBA00023242"/>
    </source>
</evidence>
<evidence type="ECO:0000256" key="6">
    <source>
        <dbReference type="ARBA" id="ARBA00023015"/>
    </source>
</evidence>
<dbReference type="SMART" id="SM00249">
    <property type="entry name" value="PHD"/>
    <property type="match status" value="2"/>
</dbReference>
<evidence type="ECO:0000259" key="12">
    <source>
        <dbReference type="PROSITE" id="PS50016"/>
    </source>
</evidence>
<proteinExistence type="predicted"/>
<dbReference type="PANTHER" id="PTHR45888:SF4">
    <property type="entry name" value="PHD FINGER PROTEIN 10"/>
    <property type="match status" value="1"/>
</dbReference>
<dbReference type="PROSITE" id="PS01359">
    <property type="entry name" value="ZF_PHD_1"/>
    <property type="match status" value="1"/>
</dbReference>
<dbReference type="Pfam" id="PF00628">
    <property type="entry name" value="PHD"/>
    <property type="match status" value="2"/>
</dbReference>
<dbReference type="AlphaFoldDB" id="A0AAD7CDS2"/>
<evidence type="ECO:0000256" key="7">
    <source>
        <dbReference type="ARBA" id="ARBA00023163"/>
    </source>
</evidence>
<feature type="coiled-coil region" evidence="10">
    <location>
        <begin position="247"/>
        <end position="282"/>
    </location>
</feature>
<evidence type="ECO:0000313" key="13">
    <source>
        <dbReference type="EMBL" id="KAJ7644456.1"/>
    </source>
</evidence>
<keyword evidence="8" id="KW-0539">Nucleus</keyword>
<dbReference type="PANTHER" id="PTHR45888">
    <property type="entry name" value="HL01030P-RELATED"/>
    <property type="match status" value="1"/>
</dbReference>
<sequence length="316" mass="34854">MLFSAMPSTRSQNYNKNISESPLSTLPDSSSPPPRQKRKAGKAPAGGKIVADTGRETTCQHCGEGESESKGGLVACSKCRSSSHAPCVELSEVAGGVIRNYDWVCHDCKWCEVCKKDGNADRLLFCDHCDRGWHTFCLEEKSELVPPNDWFCPPCREAKLQGSLIAESTSRLPETPKSRKSQGTVSQASRSATSHATQSTSHRRKRQRVDSNTQGSSSSANKTNNGDSDDDSVQIIDPNSEDEITLLLKQSEKLSDAQDKLMKEKEAKLKQRQELATELKTQIETRKTQLKQGKVAVKAIDTDIERLKAAKRKTML</sequence>
<organism evidence="13 14">
    <name type="scientific">Roridomyces roridus</name>
    <dbReference type="NCBI Taxonomy" id="1738132"/>
    <lineage>
        <taxon>Eukaryota</taxon>
        <taxon>Fungi</taxon>
        <taxon>Dikarya</taxon>
        <taxon>Basidiomycota</taxon>
        <taxon>Agaricomycotina</taxon>
        <taxon>Agaricomycetes</taxon>
        <taxon>Agaricomycetidae</taxon>
        <taxon>Agaricales</taxon>
        <taxon>Marasmiineae</taxon>
        <taxon>Mycenaceae</taxon>
        <taxon>Roridomyces</taxon>
    </lineage>
</organism>
<dbReference type="InterPro" id="IPR001965">
    <property type="entry name" value="Znf_PHD"/>
</dbReference>
<dbReference type="PROSITE" id="PS50016">
    <property type="entry name" value="ZF_PHD_2"/>
    <property type="match status" value="2"/>
</dbReference>
<evidence type="ECO:0000256" key="1">
    <source>
        <dbReference type="ARBA" id="ARBA00004123"/>
    </source>
</evidence>
<keyword evidence="3" id="KW-0677">Repeat</keyword>
<keyword evidence="14" id="KW-1185">Reference proteome</keyword>
<dbReference type="InterPro" id="IPR019786">
    <property type="entry name" value="Zinc_finger_PHD-type_CS"/>
</dbReference>
<keyword evidence="6" id="KW-0805">Transcription regulation</keyword>